<dbReference type="AlphaFoldDB" id="A0A426XKT6"/>
<reference evidence="1 2" key="1">
    <citation type="journal article" date="2014" name="Agronomy (Basel)">
        <title>A Draft Genome Sequence for Ensete ventricosum, the Drought-Tolerant Tree Against Hunger.</title>
        <authorList>
            <person name="Harrison J."/>
            <person name="Moore K.A."/>
            <person name="Paszkiewicz K."/>
            <person name="Jones T."/>
            <person name="Grant M."/>
            <person name="Ambacheew D."/>
            <person name="Muzemil S."/>
            <person name="Studholme D.J."/>
        </authorList>
    </citation>
    <scope>NUCLEOTIDE SEQUENCE [LARGE SCALE GENOMIC DNA]</scope>
</reference>
<evidence type="ECO:0000313" key="1">
    <source>
        <dbReference type="EMBL" id="RRT40094.1"/>
    </source>
</evidence>
<sequence length="114" mass="12745">MIEGLLQSGVTKVKSMHRVDAFRNSPGVCRKLAEGIGSLPEWRKGVCQKKIKTRRKIVGVGSRRKFTRRFAEGIGKLTGNANGDREKEDRRTCRKIARGCRSIRDLGLKGLIGH</sequence>
<gene>
    <name evidence="1" type="ORF">B296_00022119</name>
</gene>
<evidence type="ECO:0000313" key="2">
    <source>
        <dbReference type="Proteomes" id="UP000287651"/>
    </source>
</evidence>
<dbReference type="EMBL" id="AMZH03019644">
    <property type="protein sequence ID" value="RRT40094.1"/>
    <property type="molecule type" value="Genomic_DNA"/>
</dbReference>
<comment type="caution">
    <text evidence="1">The sequence shown here is derived from an EMBL/GenBank/DDBJ whole genome shotgun (WGS) entry which is preliminary data.</text>
</comment>
<organism evidence="1 2">
    <name type="scientific">Ensete ventricosum</name>
    <name type="common">Abyssinian banana</name>
    <name type="synonym">Musa ensete</name>
    <dbReference type="NCBI Taxonomy" id="4639"/>
    <lineage>
        <taxon>Eukaryota</taxon>
        <taxon>Viridiplantae</taxon>
        <taxon>Streptophyta</taxon>
        <taxon>Embryophyta</taxon>
        <taxon>Tracheophyta</taxon>
        <taxon>Spermatophyta</taxon>
        <taxon>Magnoliopsida</taxon>
        <taxon>Liliopsida</taxon>
        <taxon>Zingiberales</taxon>
        <taxon>Musaceae</taxon>
        <taxon>Ensete</taxon>
    </lineage>
</organism>
<accession>A0A426XKT6</accession>
<proteinExistence type="predicted"/>
<protein>
    <submittedName>
        <fullName evidence="1">Uncharacterized protein</fullName>
    </submittedName>
</protein>
<dbReference type="Proteomes" id="UP000287651">
    <property type="component" value="Unassembled WGS sequence"/>
</dbReference>
<name>A0A426XKT6_ENSVE</name>